<protein>
    <submittedName>
        <fullName evidence="1">Uncharacterized protein</fullName>
    </submittedName>
</protein>
<evidence type="ECO:0000313" key="2">
    <source>
        <dbReference type="EMBL" id="CAO79897.1"/>
    </source>
</evidence>
<dbReference type="EMBL" id="AM773916">
    <property type="protein sequence ID" value="CAO79906.1"/>
    <property type="molecule type" value="Genomic_DNA"/>
</dbReference>
<dbReference type="AlphaFoldDB" id="A7DZN2"/>
<proteinExistence type="predicted"/>
<evidence type="ECO:0000313" key="4">
    <source>
        <dbReference type="EMBL" id="CAO79903.1"/>
    </source>
</evidence>
<dbReference type="EMBL" id="AM773913">
    <property type="protein sequence ID" value="CAO79897.1"/>
    <property type="molecule type" value="Genomic_DNA"/>
</dbReference>
<dbReference type="EMBL" id="AM773915">
    <property type="protein sequence ID" value="CAO79903.1"/>
    <property type="molecule type" value="Genomic_DNA"/>
</dbReference>
<dbReference type="EMBL" id="AM773914">
    <property type="protein sequence ID" value="CAO79900.1"/>
    <property type="molecule type" value="Genomic_DNA"/>
</dbReference>
<gene>
    <name evidence="1" type="ORF">LMOf2365_0470</name>
</gene>
<sequence length="33" mass="4158">MEKNSYYYLMGFERGDYIEEVKKREFWREECGA</sequence>
<evidence type="ECO:0000313" key="5">
    <source>
        <dbReference type="EMBL" id="CAO79906.1"/>
    </source>
</evidence>
<evidence type="ECO:0000313" key="1">
    <source>
        <dbReference type="EMBL" id="CAO79894.1"/>
    </source>
</evidence>
<name>A7DZN2_LISMN</name>
<organism evidence="1">
    <name type="scientific">Listeria monocytogenes</name>
    <dbReference type="NCBI Taxonomy" id="1639"/>
    <lineage>
        <taxon>Bacteria</taxon>
        <taxon>Bacillati</taxon>
        <taxon>Bacillota</taxon>
        <taxon>Bacilli</taxon>
        <taxon>Bacillales</taxon>
        <taxon>Listeriaceae</taxon>
        <taxon>Listeria</taxon>
    </lineage>
</organism>
<evidence type="ECO:0000313" key="3">
    <source>
        <dbReference type="EMBL" id="CAO79900.1"/>
    </source>
</evidence>
<reference evidence="1" key="2">
    <citation type="submission" date="2007-07" db="EMBL/GenBank/DDBJ databases">
        <authorList>
            <person name="Vanhee A."/>
        </authorList>
    </citation>
    <scope>NUCLEOTIDE SEQUENCE</scope>
    <source>
        <strain evidence="3">MB 2022</strain>
        <strain evidence="4">MB 2408</strain>
        <strain evidence="5">MB 2421</strain>
        <strain evidence="1">MB 676</strain>
        <strain evidence="2">MB 677</strain>
    </source>
</reference>
<dbReference type="EMBL" id="AM773912">
    <property type="protein sequence ID" value="CAO79894.1"/>
    <property type="molecule type" value="Genomic_DNA"/>
</dbReference>
<reference evidence="1" key="1">
    <citation type="submission" date="2007-07" db="EMBL/GenBank/DDBJ databases">
        <title>Expression levels of regulatory, stress and virulence genes and promoter and protein-encoded nucleotide sequence analysis of Listeria monocytogenes strains isolated from different origins.</title>
        <authorList>
            <person name="Werbrouck H."/>
            <person name="Van Pamel E."/>
            <person name="Uyttendaele M."/>
            <person name="Grijspeerdt K."/>
            <person name="Messens W."/>
            <person name="Herman L."/>
            <person name="Van Coillie E."/>
        </authorList>
    </citation>
    <scope>NUCLEOTIDE SEQUENCE</scope>
    <source>
        <strain evidence="3">MB 2022</strain>
        <strain evidence="4">MB 2408</strain>
        <strain evidence="5">MB 2421</strain>
        <strain evidence="1">MB 676</strain>
        <strain evidence="2">MB 677</strain>
    </source>
</reference>
<accession>A7DZN2</accession>